<dbReference type="OrthoDB" id="9806505at2"/>
<dbReference type="AlphaFoldDB" id="A0A1M5FHT1"/>
<dbReference type="InterPro" id="IPR029039">
    <property type="entry name" value="Flavoprotein-like_sf"/>
</dbReference>
<protein>
    <submittedName>
        <fullName evidence="2">Flavodoxin</fullName>
    </submittedName>
</protein>
<dbReference type="PANTHER" id="PTHR39201">
    <property type="entry name" value="EXPORTED PROTEIN-RELATED"/>
    <property type="match status" value="1"/>
</dbReference>
<dbReference type="Pfam" id="PF12682">
    <property type="entry name" value="Flavodoxin_4"/>
    <property type="match status" value="1"/>
</dbReference>
<dbReference type="PANTHER" id="PTHR39201:SF1">
    <property type="entry name" value="FLAVODOXIN-LIKE DOMAIN-CONTAINING PROTEIN"/>
    <property type="match status" value="1"/>
</dbReference>
<dbReference type="InterPro" id="IPR008254">
    <property type="entry name" value="Flavodoxin/NO_synth"/>
</dbReference>
<evidence type="ECO:0000259" key="1">
    <source>
        <dbReference type="PROSITE" id="PS50902"/>
    </source>
</evidence>
<dbReference type="PROSITE" id="PS50902">
    <property type="entry name" value="FLAVODOXIN_LIKE"/>
    <property type="match status" value="1"/>
</dbReference>
<evidence type="ECO:0000313" key="2">
    <source>
        <dbReference type="EMBL" id="SHF91046.1"/>
    </source>
</evidence>
<dbReference type="EMBL" id="FQVH01000065">
    <property type="protein sequence ID" value="SHF91046.1"/>
    <property type="molecule type" value="Genomic_DNA"/>
</dbReference>
<evidence type="ECO:0000313" key="3">
    <source>
        <dbReference type="Proteomes" id="UP000184088"/>
    </source>
</evidence>
<dbReference type="SUPFAM" id="SSF52218">
    <property type="entry name" value="Flavoproteins"/>
    <property type="match status" value="1"/>
</dbReference>
<proteinExistence type="predicted"/>
<feature type="domain" description="Flavodoxin-like" evidence="1">
    <location>
        <begin position="5"/>
        <end position="161"/>
    </location>
</feature>
<organism evidence="2 3">
    <name type="scientific">Caldanaerobius fijiensis DSM 17918</name>
    <dbReference type="NCBI Taxonomy" id="1121256"/>
    <lineage>
        <taxon>Bacteria</taxon>
        <taxon>Bacillati</taxon>
        <taxon>Bacillota</taxon>
        <taxon>Clostridia</taxon>
        <taxon>Thermoanaerobacterales</taxon>
        <taxon>Thermoanaerobacteraceae</taxon>
        <taxon>Caldanaerobius</taxon>
    </lineage>
</organism>
<dbReference type="GO" id="GO:0016651">
    <property type="term" value="F:oxidoreductase activity, acting on NAD(P)H"/>
    <property type="evidence" value="ECO:0007669"/>
    <property type="project" value="UniProtKB-ARBA"/>
</dbReference>
<dbReference type="Gene3D" id="3.40.50.360">
    <property type="match status" value="1"/>
</dbReference>
<dbReference type="RefSeq" id="WP_073346600.1">
    <property type="nucleotide sequence ID" value="NZ_FQVH01000065.1"/>
</dbReference>
<name>A0A1M5FHT1_9THEO</name>
<dbReference type="GO" id="GO:0010181">
    <property type="term" value="F:FMN binding"/>
    <property type="evidence" value="ECO:0007669"/>
    <property type="project" value="InterPro"/>
</dbReference>
<sequence>MAKQILVAYFTWSENTRKIANIIHKEIGGTICEIQPAVPYPTSYRAVVEQAKKEIQAGYKPPLKSKIDHIETYDTIFVGSPNWWGTIAPPIATFLSEYDLSGKTIVPFCTHGGGGKGRISSDITKLCPQSTILNVFEIYGSDAGNAQAKVSQWLRKIGITQ</sequence>
<reference evidence="2 3" key="1">
    <citation type="submission" date="2016-11" db="EMBL/GenBank/DDBJ databases">
        <authorList>
            <person name="Jaros S."/>
            <person name="Januszkiewicz K."/>
            <person name="Wedrychowicz H."/>
        </authorList>
    </citation>
    <scope>NUCLEOTIDE SEQUENCE [LARGE SCALE GENOMIC DNA]</scope>
    <source>
        <strain evidence="2 3">DSM 17918</strain>
    </source>
</reference>
<dbReference type="STRING" id="1121256.SAMN02746089_02759"/>
<dbReference type="Proteomes" id="UP000184088">
    <property type="component" value="Unassembled WGS sequence"/>
</dbReference>
<gene>
    <name evidence="2" type="ORF">SAMN02746089_02759</name>
</gene>
<accession>A0A1M5FHT1</accession>
<keyword evidence="3" id="KW-1185">Reference proteome</keyword>